<dbReference type="Proteomes" id="UP000827092">
    <property type="component" value="Unassembled WGS sequence"/>
</dbReference>
<keyword evidence="3" id="KW-1185">Reference proteome</keyword>
<evidence type="ECO:0000256" key="1">
    <source>
        <dbReference type="SAM" id="MobiDB-lite"/>
    </source>
</evidence>
<dbReference type="AlphaFoldDB" id="A0AAV6VC31"/>
<sequence>MLNIILPLKAQVEPPFNHPVPAKRDTESPVIKGFNPPRTALAGSLFQLIKPSKESIVLLQKFLSRTFNPQLLATKANKTPTDAIFLLSTPTGIMEGRKLYAAGPTLTDSIGRTVAGFHSPDSHSGDLSPSCKGSLGAGLPERN</sequence>
<dbReference type="EMBL" id="JAFNEN010000106">
    <property type="protein sequence ID" value="KAG8194204.1"/>
    <property type="molecule type" value="Genomic_DNA"/>
</dbReference>
<accession>A0AAV6VC31</accession>
<protein>
    <submittedName>
        <fullName evidence="2">Uncharacterized protein</fullName>
    </submittedName>
</protein>
<reference evidence="2 3" key="1">
    <citation type="journal article" date="2022" name="Nat. Ecol. Evol.">
        <title>A masculinizing supergene underlies an exaggerated male reproductive morph in a spider.</title>
        <authorList>
            <person name="Hendrickx F."/>
            <person name="De Corte Z."/>
            <person name="Sonet G."/>
            <person name="Van Belleghem S.M."/>
            <person name="Kostlbacher S."/>
            <person name="Vangestel C."/>
        </authorList>
    </citation>
    <scope>NUCLEOTIDE SEQUENCE [LARGE SCALE GENOMIC DNA]</scope>
    <source>
        <strain evidence="2">W744_W776</strain>
    </source>
</reference>
<comment type="caution">
    <text evidence="2">The sequence shown here is derived from an EMBL/GenBank/DDBJ whole genome shotgun (WGS) entry which is preliminary data.</text>
</comment>
<organism evidence="2 3">
    <name type="scientific">Oedothorax gibbosus</name>
    <dbReference type="NCBI Taxonomy" id="931172"/>
    <lineage>
        <taxon>Eukaryota</taxon>
        <taxon>Metazoa</taxon>
        <taxon>Ecdysozoa</taxon>
        <taxon>Arthropoda</taxon>
        <taxon>Chelicerata</taxon>
        <taxon>Arachnida</taxon>
        <taxon>Araneae</taxon>
        <taxon>Araneomorphae</taxon>
        <taxon>Entelegynae</taxon>
        <taxon>Araneoidea</taxon>
        <taxon>Linyphiidae</taxon>
        <taxon>Erigoninae</taxon>
        <taxon>Oedothorax</taxon>
    </lineage>
</organism>
<gene>
    <name evidence="2" type="ORF">JTE90_024536</name>
</gene>
<name>A0AAV6VC31_9ARAC</name>
<proteinExistence type="predicted"/>
<evidence type="ECO:0000313" key="3">
    <source>
        <dbReference type="Proteomes" id="UP000827092"/>
    </source>
</evidence>
<feature type="region of interest" description="Disordered" evidence="1">
    <location>
        <begin position="117"/>
        <end position="143"/>
    </location>
</feature>
<evidence type="ECO:0000313" key="2">
    <source>
        <dbReference type="EMBL" id="KAG8194204.1"/>
    </source>
</evidence>